<dbReference type="RefSeq" id="WP_129046082.1">
    <property type="nucleotide sequence ID" value="NZ_SDHX01000001.1"/>
</dbReference>
<name>A0A4Q1C7B3_9BACT</name>
<reference evidence="4 5" key="1">
    <citation type="submission" date="2019-01" db="EMBL/GenBank/DDBJ databases">
        <title>Lacunisphaera sp. strain TWA-58.</title>
        <authorList>
            <person name="Chen W.-M."/>
        </authorList>
    </citation>
    <scope>NUCLEOTIDE SEQUENCE [LARGE SCALE GENOMIC DNA]</scope>
    <source>
        <strain evidence="4 5">TWA-58</strain>
    </source>
</reference>
<evidence type="ECO:0000256" key="2">
    <source>
        <dbReference type="SAM" id="SignalP"/>
    </source>
</evidence>
<gene>
    <name evidence="4" type="ORF">ESB00_02150</name>
</gene>
<feature type="region of interest" description="Disordered" evidence="1">
    <location>
        <begin position="289"/>
        <end position="313"/>
    </location>
</feature>
<evidence type="ECO:0000259" key="3">
    <source>
        <dbReference type="Pfam" id="PF13349"/>
    </source>
</evidence>
<organism evidence="4 5">
    <name type="scientific">Oleiharenicola lentus</name>
    <dbReference type="NCBI Taxonomy" id="2508720"/>
    <lineage>
        <taxon>Bacteria</taxon>
        <taxon>Pseudomonadati</taxon>
        <taxon>Verrucomicrobiota</taxon>
        <taxon>Opitutia</taxon>
        <taxon>Opitutales</taxon>
        <taxon>Opitutaceae</taxon>
        <taxon>Oleiharenicola</taxon>
    </lineage>
</organism>
<sequence>MKILFPLFAIGALLLGANIAEAKITRVVEKTFAVQPGGTLKASTQGGDITIRTADVAQVQVQVKQVIRASSEAEADEILKKLALTLEQNGNDVVAEAKYEKQGAGSWFGNWPPVNVSFVVTVPTAYNLNLGTSGGDIAVASLKGNVRARTSGGDLEFARIDGDLDAGTSGGDITLLEGTAHARLTTSGGDISVDRAGGLTEVSTSGGNIDLKSVAQLVSASTSGGDVRAIITEPIKQDAVLSTSGGQVRVEVAEGTGFYLDASTSGGDVRAEGLTITLEKGGSGKSRLTGAVNGGGPRLKLRSSGGDIKVTSR</sequence>
<feature type="signal peptide" evidence="2">
    <location>
        <begin position="1"/>
        <end position="22"/>
    </location>
</feature>
<comment type="caution">
    <text evidence="4">The sequence shown here is derived from an EMBL/GenBank/DDBJ whole genome shotgun (WGS) entry which is preliminary data.</text>
</comment>
<dbReference type="AlphaFoldDB" id="A0A4Q1C7B3"/>
<keyword evidence="5" id="KW-1185">Reference proteome</keyword>
<evidence type="ECO:0000313" key="4">
    <source>
        <dbReference type="EMBL" id="RXK54718.1"/>
    </source>
</evidence>
<evidence type="ECO:0000256" key="1">
    <source>
        <dbReference type="SAM" id="MobiDB-lite"/>
    </source>
</evidence>
<dbReference type="OrthoDB" id="187423at2"/>
<dbReference type="PANTHER" id="PTHR34094:SF1">
    <property type="entry name" value="PROTEIN FAM185A"/>
    <property type="match status" value="1"/>
</dbReference>
<dbReference type="Proteomes" id="UP000290218">
    <property type="component" value="Unassembled WGS sequence"/>
</dbReference>
<feature type="chain" id="PRO_5020921641" description="DUF4097 domain-containing protein" evidence="2">
    <location>
        <begin position="23"/>
        <end position="313"/>
    </location>
</feature>
<dbReference type="Pfam" id="PF13349">
    <property type="entry name" value="DUF4097"/>
    <property type="match status" value="1"/>
</dbReference>
<protein>
    <recommendedName>
        <fullName evidence="3">DUF4097 domain-containing protein</fullName>
    </recommendedName>
</protein>
<dbReference type="EMBL" id="SDHX01000001">
    <property type="protein sequence ID" value="RXK54718.1"/>
    <property type="molecule type" value="Genomic_DNA"/>
</dbReference>
<proteinExistence type="predicted"/>
<feature type="domain" description="DUF4097" evidence="3">
    <location>
        <begin position="47"/>
        <end position="311"/>
    </location>
</feature>
<dbReference type="InterPro" id="IPR025164">
    <property type="entry name" value="Toastrack_DUF4097"/>
</dbReference>
<dbReference type="PANTHER" id="PTHR34094">
    <property type="match status" value="1"/>
</dbReference>
<accession>A0A4Q1C7B3</accession>
<evidence type="ECO:0000313" key="5">
    <source>
        <dbReference type="Proteomes" id="UP000290218"/>
    </source>
</evidence>
<keyword evidence="2" id="KW-0732">Signal</keyword>